<reference evidence="3" key="1">
    <citation type="submission" date="2012-11" db="EMBL/GenBank/DDBJ databases">
        <authorList>
            <person name="Lucero-Rivera Y.E."/>
            <person name="Tovar-Ramirez D."/>
        </authorList>
    </citation>
    <scope>NUCLEOTIDE SEQUENCE [LARGE SCALE GENOMIC DNA]</scope>
    <source>
        <strain evidence="3">Araruama</strain>
    </source>
</reference>
<sequence length="459" mass="51396">MLKIVPENASELYASQGLFCITDFVPKNLESQSHQIGICNTDMTIEISWESPNVWGKNIEAYRVLWDHSSNTVPENGDIIVGNIHSSPNLSEGNQHYVHIRVKDDQGHWGNNAAHLGPFCIKYPDVESPKGLQVTSAQNNTIELEWYHMDAVFNVYRSYSADGFYIKCDPSELTDSKFTDTRIIENKRYWYKISAINNQGEESFLSDPVSAMCNISTGDIKLKCDDPHQMQIAGSTAIFKILVNTGGSLDDQITMVADGLGENMTISFTPKILSQTTIVSLFIDISDQQPAEHYDFNVTAISDNDTSRLPLFLDITNPPSENTVISAYANPDSVQLSETVHIYGNIRPPQKNVSVWVYIKHESDENPFIYQTTSNEDANFNIQYLPSKTGKYMAYASLDNHQTLNASQSLEIQFTVLRGSARLSCMVSKEKELTNQGLQVSLTGKLYPAFKDQVIGLEK</sequence>
<dbReference type="SMART" id="SM00060">
    <property type="entry name" value="FN3"/>
    <property type="match status" value="2"/>
</dbReference>
<protein>
    <recommendedName>
        <fullName evidence="1">Fibronectin type-III domain-containing protein</fullName>
    </recommendedName>
</protein>
<dbReference type="InterPro" id="IPR003961">
    <property type="entry name" value="FN3_dom"/>
</dbReference>
<comment type="caution">
    <text evidence="2">The sequence shown here is derived from an EMBL/GenBank/DDBJ whole genome shotgun (WGS) entry which is preliminary data.</text>
</comment>
<gene>
    <name evidence="2" type="ORF">OMM_05148</name>
</gene>
<feature type="domain" description="Fibronectin type-III" evidence="1">
    <location>
        <begin position="128"/>
        <end position="220"/>
    </location>
</feature>
<proteinExistence type="predicted"/>
<dbReference type="Proteomes" id="UP000189670">
    <property type="component" value="Unassembled WGS sequence"/>
</dbReference>
<evidence type="ECO:0000313" key="2">
    <source>
        <dbReference type="EMBL" id="ETR67414.1"/>
    </source>
</evidence>
<dbReference type="AlphaFoldDB" id="A0A1V1NXY3"/>
<name>A0A1V1NXY3_9BACT</name>
<accession>A0A1V1NXY3</accession>
<dbReference type="Gene3D" id="2.60.40.10">
    <property type="entry name" value="Immunoglobulins"/>
    <property type="match status" value="1"/>
</dbReference>
<dbReference type="InterPro" id="IPR013783">
    <property type="entry name" value="Ig-like_fold"/>
</dbReference>
<dbReference type="PROSITE" id="PS50853">
    <property type="entry name" value="FN3"/>
    <property type="match status" value="1"/>
</dbReference>
<dbReference type="SUPFAM" id="SSF49265">
    <property type="entry name" value="Fibronectin type III"/>
    <property type="match status" value="1"/>
</dbReference>
<evidence type="ECO:0000313" key="3">
    <source>
        <dbReference type="Proteomes" id="UP000189670"/>
    </source>
</evidence>
<organism evidence="2 3">
    <name type="scientific">Candidatus Magnetoglobus multicellularis str. Araruama</name>
    <dbReference type="NCBI Taxonomy" id="890399"/>
    <lineage>
        <taxon>Bacteria</taxon>
        <taxon>Pseudomonadati</taxon>
        <taxon>Thermodesulfobacteriota</taxon>
        <taxon>Desulfobacteria</taxon>
        <taxon>Desulfobacterales</taxon>
        <taxon>Desulfobacteraceae</taxon>
        <taxon>Candidatus Magnetoglobus</taxon>
    </lineage>
</organism>
<dbReference type="InterPro" id="IPR036116">
    <property type="entry name" value="FN3_sf"/>
</dbReference>
<dbReference type="CDD" id="cd00063">
    <property type="entry name" value="FN3"/>
    <property type="match status" value="2"/>
</dbReference>
<dbReference type="EMBL" id="ATBP01001391">
    <property type="protein sequence ID" value="ETR67414.1"/>
    <property type="molecule type" value="Genomic_DNA"/>
</dbReference>
<evidence type="ECO:0000259" key="1">
    <source>
        <dbReference type="PROSITE" id="PS50853"/>
    </source>
</evidence>